<dbReference type="EMBL" id="JBEEWF010000021">
    <property type="protein sequence ID" value="MEQ5350102.1"/>
    <property type="molecule type" value="Genomic_DNA"/>
</dbReference>
<dbReference type="Pfam" id="PF04883">
    <property type="entry name" value="HK97-gp10_like"/>
    <property type="match status" value="1"/>
</dbReference>
<comment type="caution">
    <text evidence="1">The sequence shown here is derived from an EMBL/GenBank/DDBJ whole genome shotgun (WGS) entry which is preliminary data.</text>
</comment>
<dbReference type="NCBIfam" id="TIGR01725">
    <property type="entry name" value="phge_HK97_gp10"/>
    <property type="match status" value="1"/>
</dbReference>
<evidence type="ECO:0000313" key="1">
    <source>
        <dbReference type="EMBL" id="MEQ5350102.1"/>
    </source>
</evidence>
<gene>
    <name evidence="1" type="ORF">ABN253_18200</name>
</gene>
<dbReference type="RefSeq" id="WP_196574482.1">
    <property type="nucleotide sequence ID" value="NZ_JBEEWF010000021.1"/>
</dbReference>
<dbReference type="Proteomes" id="UP001436462">
    <property type="component" value="Unassembled WGS sequence"/>
</dbReference>
<protein>
    <submittedName>
        <fullName evidence="1">HK97-gp10 family putative phage morphogenesis protein</fullName>
    </submittedName>
</protein>
<organism evidence="1 2">
    <name type="scientific">Proteus genomosp. 6</name>
    <dbReference type="NCBI Taxonomy" id="1311820"/>
    <lineage>
        <taxon>Bacteria</taxon>
        <taxon>Pseudomonadati</taxon>
        <taxon>Pseudomonadota</taxon>
        <taxon>Gammaproteobacteria</taxon>
        <taxon>Enterobacterales</taxon>
        <taxon>Morganellaceae</taxon>
        <taxon>Proteus</taxon>
    </lineage>
</organism>
<evidence type="ECO:0000313" key="2">
    <source>
        <dbReference type="Proteomes" id="UP001436462"/>
    </source>
</evidence>
<dbReference type="InterPro" id="IPR010064">
    <property type="entry name" value="HK97-gp10_tail"/>
</dbReference>
<accession>A0ABV1LED7</accession>
<name>A0ABV1LED7_9GAMM</name>
<reference evidence="1 2" key="1">
    <citation type="submission" date="2024-04" db="EMBL/GenBank/DDBJ databases">
        <title>Role of Flies in the Dissemination of Carbapenem-Resistant Enterobacteriaceae (CRE): An Epidemiological and Genomic Study in China.</title>
        <authorList>
            <person name="Kaichao C."/>
            <person name="Zhang R."/>
            <person name="Chen S."/>
        </authorList>
    </citation>
    <scope>NUCLEOTIDE SEQUENCE [LARGE SCALE GENOMIC DNA]</scope>
    <source>
        <strain evidence="2">fly-1011</strain>
    </source>
</reference>
<keyword evidence="2" id="KW-1185">Reference proteome</keyword>
<sequence length="157" mass="17862">MMGEIKISGLAELSQCLKALEKNVGKRIARKAMNAGAMELKQEIKHRVPILKEKVPHRRKGTIKRNIRSKTKVQRNGQVKTRIWVKSLSGKKVSAFKQATGKSAALNPNDPFYWWFVEFGTAKMPAQPFMRLSFEVKKEATAKVIVQTLKEDIEKAR</sequence>
<proteinExistence type="predicted"/>